<dbReference type="EMBL" id="JAANQT010000152">
    <property type="protein sequence ID" value="KAG1313918.1"/>
    <property type="molecule type" value="Genomic_DNA"/>
</dbReference>
<dbReference type="GO" id="GO:0017118">
    <property type="term" value="F:lipoyltransferase activity"/>
    <property type="evidence" value="ECO:0007669"/>
    <property type="project" value="TreeGrafter"/>
</dbReference>
<dbReference type="PANTHER" id="PTHR12561">
    <property type="entry name" value="LIPOATE-PROTEIN LIGASE"/>
    <property type="match status" value="1"/>
</dbReference>
<sequence>MSTSTQSDYIPREEWPFVEVLADEYDRELETIDVYIAKINCKQTNQLLKFCQKRLPALEKLEHYLELELILCLKDKISESELLQLLQQNGFDTIQLMTAAVCKHAPLNRKQYESWKHLWPLSYREDTRLDPKFTKDDVKLIEEHMESILATDKISCRIVNPATNRILAQEGDSRSKHPLHHAVMNAIHHIAHAERSTKKRGASEMLEDEKISYLCTGYDVYVTHEPCAMCSMALVHSRVARVFYSVPSKTGCLGTNYKIHSHSSLNHRLQRRSSLFPAINKRLFSVTRVRNNKVDCYISTINDAYSNLAIEEWLLRETSPDRYILYLWRNKPCVVVGRNQNPFQECNLRFMQNHNIALVRRRSGGGSVYHDMGNSIYTIFMPREAFSRKANAELVARSLNQLDIPASVNERHDIVVDDHKVSGSAYKITNARAYHHGTMLIDADTETLKNCLSKKRMMTKGIVSKGVASVPSPVTNLRNYSYTIDHQQFCESVLSEFINAYNDGKTIEPIIFNKDSVLPDKVNETRRELKTWDWIYGQTPEFTNSAETHFEWGHVKTNLLVRHGKIIKADITTDSKGAYEPMLTAAISVALEGLPYSDVVIEQAIEKIDKEVPGLIHSDSKYVVSDIRQWLKDRL</sequence>
<dbReference type="Proteomes" id="UP000716291">
    <property type="component" value="Unassembled WGS sequence"/>
</dbReference>
<comment type="pathway">
    <text evidence="3">Protein modification; protein lipoylation via exogenous pathway; protein N(6)-(lipoyl)lysine from lipoate: step 1/2.</text>
</comment>
<evidence type="ECO:0000256" key="10">
    <source>
        <dbReference type="ARBA" id="ARBA00048037"/>
    </source>
</evidence>
<dbReference type="PROSITE" id="PS51733">
    <property type="entry name" value="BPL_LPL_CATALYTIC"/>
    <property type="match status" value="1"/>
</dbReference>
<dbReference type="AlphaFoldDB" id="A0A9P7BWN9"/>
<evidence type="ECO:0000256" key="1">
    <source>
        <dbReference type="ARBA" id="ARBA00003253"/>
    </source>
</evidence>
<comment type="similarity">
    <text evidence="4">Belongs to the LplA family.</text>
</comment>
<dbReference type="Gene3D" id="3.30.930.10">
    <property type="entry name" value="Bira Bifunctional Protein, Domain 2"/>
    <property type="match status" value="1"/>
</dbReference>
<dbReference type="PROSITE" id="PS51747">
    <property type="entry name" value="CYT_DCMP_DEAMINASES_2"/>
    <property type="match status" value="1"/>
</dbReference>
<evidence type="ECO:0000256" key="9">
    <source>
        <dbReference type="ARBA" id="ARBA00022840"/>
    </source>
</evidence>
<protein>
    <recommendedName>
        <fullName evidence="6">Putative lipoate-protein ligase A</fullName>
        <ecNumber evidence="5">6.3.1.20</ecNumber>
    </recommendedName>
</protein>
<dbReference type="GO" id="GO:0006139">
    <property type="term" value="P:nucleobase-containing compound metabolic process"/>
    <property type="evidence" value="ECO:0007669"/>
    <property type="project" value="UniProtKB-ARBA"/>
</dbReference>
<dbReference type="InterPro" id="IPR002125">
    <property type="entry name" value="CMP_dCMP_dom"/>
</dbReference>
<keyword evidence="7" id="KW-0436">Ligase</keyword>
<proteinExistence type="inferred from homology"/>
<dbReference type="OrthoDB" id="201621at2759"/>
<evidence type="ECO:0000256" key="8">
    <source>
        <dbReference type="ARBA" id="ARBA00022741"/>
    </source>
</evidence>
<dbReference type="EC" id="6.3.1.20" evidence="5"/>
<feature type="domain" description="CMP/dCMP-type deaminase" evidence="12">
    <location>
        <begin position="134"/>
        <end position="272"/>
    </location>
</feature>
<gene>
    <name evidence="13" type="ORF">G6F64_001860</name>
</gene>
<evidence type="ECO:0000256" key="4">
    <source>
        <dbReference type="ARBA" id="ARBA00008242"/>
    </source>
</evidence>
<evidence type="ECO:0000256" key="3">
    <source>
        <dbReference type="ARBA" id="ARBA00005124"/>
    </source>
</evidence>
<dbReference type="Gene3D" id="3.30.390.50">
    <property type="entry name" value="CO dehydrogenase flavoprotein, C-terminal domain"/>
    <property type="match status" value="1"/>
</dbReference>
<organism evidence="13 14">
    <name type="scientific">Rhizopus oryzae</name>
    <name type="common">Mucormycosis agent</name>
    <name type="synonym">Rhizopus arrhizus var. delemar</name>
    <dbReference type="NCBI Taxonomy" id="64495"/>
    <lineage>
        <taxon>Eukaryota</taxon>
        <taxon>Fungi</taxon>
        <taxon>Fungi incertae sedis</taxon>
        <taxon>Mucoromycota</taxon>
        <taxon>Mucoromycotina</taxon>
        <taxon>Mucoromycetes</taxon>
        <taxon>Mucorales</taxon>
        <taxon>Mucorineae</taxon>
        <taxon>Rhizopodaceae</taxon>
        <taxon>Rhizopus</taxon>
    </lineage>
</organism>
<dbReference type="GO" id="GO:0016979">
    <property type="term" value="F:lipoate-protein ligase activity"/>
    <property type="evidence" value="ECO:0007669"/>
    <property type="project" value="UniProtKB-EC"/>
</dbReference>
<dbReference type="CDD" id="cd16443">
    <property type="entry name" value="LplA"/>
    <property type="match status" value="1"/>
</dbReference>
<reference evidence="13" key="1">
    <citation type="journal article" date="2020" name="Microb. Genom.">
        <title>Genetic diversity of clinical and environmental Mucorales isolates obtained from an investigation of mucormycosis cases among solid organ transplant recipients.</title>
        <authorList>
            <person name="Nguyen M.H."/>
            <person name="Kaul D."/>
            <person name="Muto C."/>
            <person name="Cheng S.J."/>
            <person name="Richter R.A."/>
            <person name="Bruno V.M."/>
            <person name="Liu G."/>
            <person name="Beyhan S."/>
            <person name="Sundermann A.J."/>
            <person name="Mounaud S."/>
            <person name="Pasculle A.W."/>
            <person name="Nierman W.C."/>
            <person name="Driscoll E."/>
            <person name="Cumbie R."/>
            <person name="Clancy C.J."/>
            <person name="Dupont C.L."/>
        </authorList>
    </citation>
    <scope>NUCLEOTIDE SEQUENCE</scope>
    <source>
        <strain evidence="13">GL11</strain>
    </source>
</reference>
<dbReference type="InterPro" id="IPR016193">
    <property type="entry name" value="Cytidine_deaminase-like"/>
</dbReference>
<dbReference type="Pfam" id="PF00383">
    <property type="entry name" value="dCMP_cyt_deam_1"/>
    <property type="match status" value="1"/>
</dbReference>
<name>A0A9P7BWN9_RHIOR</name>
<evidence type="ECO:0000313" key="13">
    <source>
        <dbReference type="EMBL" id="KAG1313918.1"/>
    </source>
</evidence>
<dbReference type="Pfam" id="PF21948">
    <property type="entry name" value="LplA-B_cat"/>
    <property type="match status" value="1"/>
</dbReference>
<dbReference type="NCBIfam" id="TIGR00545">
    <property type="entry name" value="lipoyltrans"/>
    <property type="match status" value="1"/>
</dbReference>
<dbReference type="InterPro" id="IPR045864">
    <property type="entry name" value="aa-tRNA-synth_II/BPL/LPL"/>
</dbReference>
<dbReference type="InterPro" id="IPR004143">
    <property type="entry name" value="BPL_LPL_catalytic"/>
</dbReference>
<dbReference type="InterPro" id="IPR004562">
    <property type="entry name" value="LipoylTrfase_LipoateP_Ligase"/>
</dbReference>
<evidence type="ECO:0000256" key="5">
    <source>
        <dbReference type="ARBA" id="ARBA00012367"/>
    </source>
</evidence>
<evidence type="ECO:0000259" key="12">
    <source>
        <dbReference type="PROSITE" id="PS51747"/>
    </source>
</evidence>
<evidence type="ECO:0000313" key="14">
    <source>
        <dbReference type="Proteomes" id="UP000716291"/>
    </source>
</evidence>
<dbReference type="GO" id="GO:0009249">
    <property type="term" value="P:protein lipoylation"/>
    <property type="evidence" value="ECO:0007669"/>
    <property type="project" value="InterPro"/>
</dbReference>
<evidence type="ECO:0000256" key="7">
    <source>
        <dbReference type="ARBA" id="ARBA00022598"/>
    </source>
</evidence>
<keyword evidence="9" id="KW-0067">ATP-binding</keyword>
<keyword evidence="14" id="KW-1185">Reference proteome</keyword>
<dbReference type="SUPFAM" id="SSF82649">
    <property type="entry name" value="SufE/NifU"/>
    <property type="match status" value="1"/>
</dbReference>
<dbReference type="SUPFAM" id="SSF55681">
    <property type="entry name" value="Class II aaRS and biotin synthetases"/>
    <property type="match status" value="1"/>
</dbReference>
<accession>A0A9P7BWN9</accession>
<dbReference type="CDD" id="cd01285">
    <property type="entry name" value="nucleoside_deaminase"/>
    <property type="match status" value="1"/>
</dbReference>
<comment type="catalytic activity">
    <reaction evidence="10">
        <text>L-lysyl-[lipoyl-carrier protein] + (R)-lipoate + ATP = N(6)-[(R)-lipoyl]-L-lysyl-[lipoyl-carrier protein] + AMP + diphosphate + H(+)</text>
        <dbReference type="Rhea" id="RHEA:49288"/>
        <dbReference type="Rhea" id="RHEA-COMP:10500"/>
        <dbReference type="Rhea" id="RHEA-COMP:10502"/>
        <dbReference type="ChEBI" id="CHEBI:15378"/>
        <dbReference type="ChEBI" id="CHEBI:29969"/>
        <dbReference type="ChEBI" id="CHEBI:30616"/>
        <dbReference type="ChEBI" id="CHEBI:33019"/>
        <dbReference type="ChEBI" id="CHEBI:83088"/>
        <dbReference type="ChEBI" id="CHEBI:83099"/>
        <dbReference type="ChEBI" id="CHEBI:456215"/>
        <dbReference type="EC" id="6.3.1.20"/>
    </reaction>
</comment>
<evidence type="ECO:0000256" key="6">
    <source>
        <dbReference type="ARBA" id="ARBA00015925"/>
    </source>
</evidence>
<dbReference type="InterPro" id="IPR019491">
    <property type="entry name" value="Lipoate_protein_ligase_C"/>
</dbReference>
<dbReference type="PANTHER" id="PTHR12561:SF3">
    <property type="entry name" value="LIPOYLTRANSFERASE 1, MITOCHONDRIAL"/>
    <property type="match status" value="1"/>
</dbReference>
<dbReference type="Gene3D" id="3.40.140.10">
    <property type="entry name" value="Cytidine Deaminase, domain 2"/>
    <property type="match status" value="1"/>
</dbReference>
<evidence type="ECO:0000256" key="2">
    <source>
        <dbReference type="ARBA" id="ARBA00005085"/>
    </source>
</evidence>
<comment type="function">
    <text evidence="1">Catalyzes both the ATP-dependent activation of exogenously supplied lipoate to lipoyl-AMP and the transfer of the activated lipoyl onto the lipoyl domains of lipoate-dependent enzymes.</text>
</comment>
<dbReference type="GO" id="GO:0005739">
    <property type="term" value="C:mitochondrion"/>
    <property type="evidence" value="ECO:0007669"/>
    <property type="project" value="TreeGrafter"/>
</dbReference>
<evidence type="ECO:0000259" key="11">
    <source>
        <dbReference type="PROSITE" id="PS51733"/>
    </source>
</evidence>
<dbReference type="Pfam" id="PF10437">
    <property type="entry name" value="Lip_prot_lig_C"/>
    <property type="match status" value="1"/>
</dbReference>
<comment type="pathway">
    <text evidence="2">Protein modification; protein lipoylation via exogenous pathway; protein N(6)-(lipoyl)lysine from lipoate: step 2/2.</text>
</comment>
<feature type="domain" description="BPL/LPL catalytic" evidence="11">
    <location>
        <begin position="319"/>
        <end position="505"/>
    </location>
</feature>
<dbReference type="SUPFAM" id="SSF53927">
    <property type="entry name" value="Cytidine deaminase-like"/>
    <property type="match status" value="1"/>
</dbReference>
<dbReference type="GO" id="GO:0005524">
    <property type="term" value="F:ATP binding"/>
    <property type="evidence" value="ECO:0007669"/>
    <property type="project" value="UniProtKB-KW"/>
</dbReference>
<comment type="caution">
    <text evidence="13">The sequence shown here is derived from an EMBL/GenBank/DDBJ whole genome shotgun (WGS) entry which is preliminary data.</text>
</comment>
<keyword evidence="8" id="KW-0547">Nucleotide-binding</keyword>